<dbReference type="InterPro" id="IPR023333">
    <property type="entry name" value="Proteasome_suB-type"/>
</dbReference>
<dbReference type="GO" id="GO:0005737">
    <property type="term" value="C:cytoplasm"/>
    <property type="evidence" value="ECO:0007669"/>
    <property type="project" value="TreeGrafter"/>
</dbReference>
<keyword evidence="4 6" id="KW-0647">Proteasome</keyword>
<dbReference type="InterPro" id="IPR001353">
    <property type="entry name" value="Proteasome_sua/b"/>
</dbReference>
<dbReference type="GO" id="GO:0019774">
    <property type="term" value="C:proteasome core complex, beta-subunit complex"/>
    <property type="evidence" value="ECO:0007669"/>
    <property type="project" value="InterPro"/>
</dbReference>
<dbReference type="SUPFAM" id="SSF56235">
    <property type="entry name" value="N-terminal nucleophile aminohydrolases (Ntn hydrolases)"/>
    <property type="match status" value="1"/>
</dbReference>
<reference evidence="6" key="1">
    <citation type="submission" date="2018-11" db="EMBL/GenBank/DDBJ databases">
        <title>Myxobolus squamalis genome and transcriptome.</title>
        <authorList>
            <person name="Yahalomi D."/>
            <person name="Atkinson S.D."/>
            <person name="Neuhof M."/>
            <person name="Chang E.S."/>
            <person name="Philippe H."/>
            <person name="Cartwright P."/>
            <person name="Bartholomew J.L."/>
            <person name="Huchon D."/>
        </authorList>
    </citation>
    <scope>NUCLEOTIDE SEQUENCE</scope>
    <source>
        <strain evidence="6">71B08</strain>
        <tissue evidence="6">Whole</tissue>
    </source>
</reference>
<dbReference type="PROSITE" id="PS51476">
    <property type="entry name" value="PROTEASOME_BETA_2"/>
    <property type="match status" value="1"/>
</dbReference>
<evidence type="ECO:0000313" key="6">
    <source>
        <dbReference type="EMBL" id="NDJ97448.1"/>
    </source>
</evidence>
<dbReference type="PANTHER" id="PTHR32194">
    <property type="entry name" value="METALLOPROTEASE TLDD"/>
    <property type="match status" value="1"/>
</dbReference>
<evidence type="ECO:0000256" key="4">
    <source>
        <dbReference type="ARBA" id="ARBA00022942"/>
    </source>
</evidence>
<keyword evidence="3" id="KW-0963">Cytoplasm</keyword>
<dbReference type="GO" id="GO:0005634">
    <property type="term" value="C:nucleus"/>
    <property type="evidence" value="ECO:0007669"/>
    <property type="project" value="UniProtKB-SubCell"/>
</dbReference>
<dbReference type="GO" id="GO:0043161">
    <property type="term" value="P:proteasome-mediated ubiquitin-dependent protein catabolic process"/>
    <property type="evidence" value="ECO:0007669"/>
    <property type="project" value="InterPro"/>
</dbReference>
<protein>
    <recommendedName>
        <fullName evidence="2">Proteasome subunit beta type-3</fullName>
    </recommendedName>
</protein>
<keyword evidence="5" id="KW-0539">Nucleus</keyword>
<accession>A0A6B2G0N3</accession>
<dbReference type="Gene3D" id="3.60.20.10">
    <property type="entry name" value="Glutamine Phosphoribosylpyrophosphate, subunit 1, domain 1"/>
    <property type="match status" value="1"/>
</dbReference>
<dbReference type="CDD" id="cd03759">
    <property type="entry name" value="proteasome_beta_type_3"/>
    <property type="match status" value="1"/>
</dbReference>
<name>A0A6B2G0N3_MYXSQ</name>
<dbReference type="AlphaFoldDB" id="A0A6B2G0N3"/>
<evidence type="ECO:0000256" key="5">
    <source>
        <dbReference type="ARBA" id="ARBA00023242"/>
    </source>
</evidence>
<sequence length="205" mass="22742">MSASSYNGGSVMVMKGRESFAIASDLRFGSQFQTISCNMEKVFKFNDHLYLGLAGLTTDIQTVYQKMLMNYNLYKLSEGVVPSPKIFTSMLSNKLYEHRFGPYFLEPVVGGFDPKTGDVFVSACDIIGSTSIIDDFAVFGTAINQLLGTCECLWKPNMDADELFETASQAMLNAIDRDALSGWGVVIYLVEKHKTTKSILKARMD</sequence>
<evidence type="ECO:0000256" key="3">
    <source>
        <dbReference type="ARBA" id="ARBA00022490"/>
    </source>
</evidence>
<dbReference type="InterPro" id="IPR033811">
    <property type="entry name" value="Proteasome_beta_3"/>
</dbReference>
<evidence type="ECO:0000256" key="1">
    <source>
        <dbReference type="ARBA" id="ARBA00004123"/>
    </source>
</evidence>
<dbReference type="PANTHER" id="PTHR32194:SF10">
    <property type="entry name" value="PROTEASOME SUBUNIT BETA TYPE-3"/>
    <property type="match status" value="1"/>
</dbReference>
<dbReference type="Pfam" id="PF00227">
    <property type="entry name" value="Proteasome"/>
    <property type="match status" value="1"/>
</dbReference>
<organism evidence="6">
    <name type="scientific">Myxobolus squamalis</name>
    <name type="common">Myxosporean</name>
    <dbReference type="NCBI Taxonomy" id="59785"/>
    <lineage>
        <taxon>Eukaryota</taxon>
        <taxon>Metazoa</taxon>
        <taxon>Cnidaria</taxon>
        <taxon>Myxozoa</taxon>
        <taxon>Myxosporea</taxon>
        <taxon>Bivalvulida</taxon>
        <taxon>Platysporina</taxon>
        <taxon>Myxobolidae</taxon>
        <taxon>Myxobolus</taxon>
    </lineage>
</organism>
<dbReference type="EMBL" id="GHBR01002867">
    <property type="protein sequence ID" value="NDJ97448.1"/>
    <property type="molecule type" value="Transcribed_RNA"/>
</dbReference>
<dbReference type="InterPro" id="IPR029055">
    <property type="entry name" value="Ntn_hydrolases_N"/>
</dbReference>
<comment type="subcellular location">
    <subcellularLocation>
        <location evidence="1">Nucleus</location>
    </subcellularLocation>
</comment>
<proteinExistence type="predicted"/>
<evidence type="ECO:0000256" key="2">
    <source>
        <dbReference type="ARBA" id="ARBA00016160"/>
    </source>
</evidence>